<dbReference type="AlphaFoldDB" id="A0A9P9J6J6"/>
<organism evidence="7 8">
    <name type="scientific">Dactylonectria macrodidyma</name>
    <dbReference type="NCBI Taxonomy" id="307937"/>
    <lineage>
        <taxon>Eukaryota</taxon>
        <taxon>Fungi</taxon>
        <taxon>Dikarya</taxon>
        <taxon>Ascomycota</taxon>
        <taxon>Pezizomycotina</taxon>
        <taxon>Sordariomycetes</taxon>
        <taxon>Hypocreomycetidae</taxon>
        <taxon>Hypocreales</taxon>
        <taxon>Nectriaceae</taxon>
        <taxon>Dactylonectria</taxon>
    </lineage>
</organism>
<dbReference type="OrthoDB" id="109543at2759"/>
<dbReference type="SUPFAM" id="SSF56399">
    <property type="entry name" value="ADP-ribosylation"/>
    <property type="match status" value="1"/>
</dbReference>
<name>A0A9P9J6J6_9HYPO</name>
<dbReference type="GO" id="GO:0003950">
    <property type="term" value="F:NAD+ poly-ADP-ribosyltransferase activity"/>
    <property type="evidence" value="ECO:0007669"/>
    <property type="project" value="InterPro"/>
</dbReference>
<dbReference type="PROSITE" id="PS50127">
    <property type="entry name" value="UBC_2"/>
    <property type="match status" value="1"/>
</dbReference>
<keyword evidence="2" id="KW-0808">Transferase</keyword>
<dbReference type="InterPro" id="IPR012317">
    <property type="entry name" value="Poly(ADP-ribose)pol_cat_dom"/>
</dbReference>
<evidence type="ECO:0000256" key="5">
    <source>
        <dbReference type="SAM" id="MobiDB-lite"/>
    </source>
</evidence>
<evidence type="ECO:0000256" key="4">
    <source>
        <dbReference type="ARBA" id="ARBA00023027"/>
    </source>
</evidence>
<dbReference type="PANTHER" id="PTHR21328">
    <property type="entry name" value="POLY ADP-RIBOSE POLYMERASE FAMILY, MEMBER PARP"/>
    <property type="match status" value="1"/>
</dbReference>
<accession>A0A9P9J6J6</accession>
<reference evidence="7" key="1">
    <citation type="journal article" date="2021" name="Nat. Commun.">
        <title>Genetic determinants of endophytism in the Arabidopsis root mycobiome.</title>
        <authorList>
            <person name="Mesny F."/>
            <person name="Miyauchi S."/>
            <person name="Thiergart T."/>
            <person name="Pickel B."/>
            <person name="Atanasova L."/>
            <person name="Karlsson M."/>
            <person name="Huettel B."/>
            <person name="Barry K.W."/>
            <person name="Haridas S."/>
            <person name="Chen C."/>
            <person name="Bauer D."/>
            <person name="Andreopoulos W."/>
            <person name="Pangilinan J."/>
            <person name="LaButti K."/>
            <person name="Riley R."/>
            <person name="Lipzen A."/>
            <person name="Clum A."/>
            <person name="Drula E."/>
            <person name="Henrissat B."/>
            <person name="Kohler A."/>
            <person name="Grigoriev I.V."/>
            <person name="Martin F.M."/>
            <person name="Hacquard S."/>
        </authorList>
    </citation>
    <scope>NUCLEOTIDE SEQUENCE</scope>
    <source>
        <strain evidence="7">MPI-CAGE-AT-0147</strain>
    </source>
</reference>
<keyword evidence="3" id="KW-0548">Nucleotidyltransferase</keyword>
<dbReference type="Proteomes" id="UP000738349">
    <property type="component" value="Unassembled WGS sequence"/>
</dbReference>
<dbReference type="InterPro" id="IPR016135">
    <property type="entry name" value="UBQ-conjugating_enzyme/RWD"/>
</dbReference>
<feature type="domain" description="UBC core" evidence="6">
    <location>
        <begin position="1032"/>
        <end position="1206"/>
    </location>
</feature>
<dbReference type="Gene3D" id="3.90.228.10">
    <property type="match status" value="1"/>
</dbReference>
<dbReference type="SUPFAM" id="SSF54495">
    <property type="entry name" value="UBC-like"/>
    <property type="match status" value="1"/>
</dbReference>
<evidence type="ECO:0000313" key="8">
    <source>
        <dbReference type="Proteomes" id="UP000738349"/>
    </source>
</evidence>
<feature type="region of interest" description="Disordered" evidence="5">
    <location>
        <begin position="350"/>
        <end position="379"/>
    </location>
</feature>
<dbReference type="Gene3D" id="3.10.110.10">
    <property type="entry name" value="Ubiquitin Conjugating Enzyme"/>
    <property type="match status" value="1"/>
</dbReference>
<dbReference type="EMBL" id="JAGMUV010000008">
    <property type="protein sequence ID" value="KAH7146430.1"/>
    <property type="molecule type" value="Genomic_DNA"/>
</dbReference>
<dbReference type="InterPro" id="IPR000608">
    <property type="entry name" value="UBC"/>
</dbReference>
<dbReference type="InterPro" id="IPR051838">
    <property type="entry name" value="ARTD_PARP"/>
</dbReference>
<keyword evidence="4" id="KW-0520">NAD</keyword>
<protein>
    <recommendedName>
        <fullName evidence="6">UBC core domain-containing protein</fullName>
    </recommendedName>
</protein>
<evidence type="ECO:0000256" key="3">
    <source>
        <dbReference type="ARBA" id="ARBA00022695"/>
    </source>
</evidence>
<evidence type="ECO:0000256" key="1">
    <source>
        <dbReference type="ARBA" id="ARBA00022676"/>
    </source>
</evidence>
<sequence>MGLRQFNADVKEAASSPCERVSEIRRGDSDGEIVFTYTAPNLAPIEIQALATDVDSYPKSSGFLIFTSSENVGKDLVALLEELATDATGKHVPQILDFISTRLTAKLESTTTTETTDGLGSTDDGYGDGFAEIDSGLDATDYSDYDEEFQMDLDPLPPSSTAWRHNPIVNDLEFVKRFKRDMRQASSAGYFVCLLAMDIADQARGIFSLAIRVSKLGIPDEALEAWDLKNSDHIIMLVRISMGYLPASEFLRLPSDQSTLEFRFGKCPGPRPCLSTTRSAFDPKGFNSKGGHEEEHTVSSAEGVGDKFMPLCMSDSLDSLLNREFLGLLLVRQQEKLTWNQAQAHRFNLTRGTHRRRQSEEVADVPEAEDQSENPTENEFDAPFLQHDYVTDQPEDLNIPLVAMQFGLQRLVKCTKYCMVCHQSMKQAFEAVKPYVCDNPLCLYQYLALGFGQSIEHEIIHNPYVVDLLISFFYSAVVGNRLREFPTGLNLRCVNTGSLREPGKHIEVEVCFKEKTIRFDSDDYISYSTVKEGNFVLLVVKDIDPMPSMSIMTGGLERHICVIESVTGERCTFRIVKTTTEPFNVISPLPAGATTQSTHPSAEWLKVLLFQYHQDIDEMEASERNNCLMFMTHAIPSVLEMRGYLMEQPGRFVKSWKRMDPSTLALLNWIVASNRSFIVQDDAVPNQKYPDEDAVSSDKPIEVLPTTHPNRVQGMDGTWMQFRFAQGSPEKEQMFIRELEKEGQVNGVQTSFPSLFAWHGSPLGSWHGIIRTGLDFSTSLHGRAFGNGVYFSHDFSVSNGYSGFTRVFPTRPCNGWPNSVLHISSAISICEIINKPEKFVSSNPHYVVDKVEWIQCRYLFVRVKPDRMASAQPLPKPLVNDSPGYLTQDPARSLVGPKRCDIQIPLSAIPARRRQSLTNKASDGMPSALPLAEACREADGEDTMKDDVHDLSDFDDGDGDTLMVRQRRRSSEDSGMELSRPFKLTTAMQESKNARGSASTDDTTLTEFMPGTLDLKSLPNVPEPTWASSSPEALHRINKEIMELQRIQSRNDITDNGWYIDFDKINNLFLWYVELHSFNNELPLAQDMMRAGCSSIVLEFRFGASFPFSPPFVRVVRPRFLPFSQGGGGHVTAGGAICSELLTNSGWTAALTLEKVFLEIRMNLCDMNPPAHLDRSPPFGTSDYSIGEAMDAFRRAVAGHGWQLPSDFDMLAASSSPGFGFR</sequence>
<comment type="caution">
    <text evidence="7">The sequence shown here is derived from an EMBL/GenBank/DDBJ whole genome shotgun (WGS) entry which is preliminary data.</text>
</comment>
<dbReference type="GO" id="GO:0016779">
    <property type="term" value="F:nucleotidyltransferase activity"/>
    <property type="evidence" value="ECO:0007669"/>
    <property type="project" value="UniProtKB-KW"/>
</dbReference>
<dbReference type="Pfam" id="PF00644">
    <property type="entry name" value="PARP"/>
    <property type="match status" value="1"/>
</dbReference>
<evidence type="ECO:0000256" key="2">
    <source>
        <dbReference type="ARBA" id="ARBA00022679"/>
    </source>
</evidence>
<proteinExistence type="predicted"/>
<evidence type="ECO:0000259" key="6">
    <source>
        <dbReference type="PROSITE" id="PS50127"/>
    </source>
</evidence>
<gene>
    <name evidence="7" type="ORF">EDB81DRAFT_795225</name>
</gene>
<keyword evidence="8" id="KW-1185">Reference proteome</keyword>
<keyword evidence="1" id="KW-0328">Glycosyltransferase</keyword>
<dbReference type="CDD" id="cd23802">
    <property type="entry name" value="UBCc_UBE2Q"/>
    <property type="match status" value="1"/>
</dbReference>
<evidence type="ECO:0000313" key="7">
    <source>
        <dbReference type="EMBL" id="KAH7146430.1"/>
    </source>
</evidence>
<feature type="compositionally biased region" description="Acidic residues" evidence="5">
    <location>
        <begin position="361"/>
        <end position="379"/>
    </location>
</feature>